<keyword evidence="2 5" id="KW-0378">Hydrolase</keyword>
<dbReference type="SMART" id="SM00490">
    <property type="entry name" value="HELICc"/>
    <property type="match status" value="1"/>
</dbReference>
<dbReference type="InterPro" id="IPR001650">
    <property type="entry name" value="Helicase_C-like"/>
</dbReference>
<evidence type="ECO:0000256" key="6">
    <source>
        <dbReference type="SAM" id="MobiDB-lite"/>
    </source>
</evidence>
<comment type="function">
    <text evidence="5">RNA helicase.</text>
</comment>
<dbReference type="InterPro" id="IPR011545">
    <property type="entry name" value="DEAD/DEAH_box_helicase_dom"/>
</dbReference>
<dbReference type="GO" id="GO:0016787">
    <property type="term" value="F:hydrolase activity"/>
    <property type="evidence" value="ECO:0007669"/>
    <property type="project" value="UniProtKB-KW"/>
</dbReference>
<dbReference type="GO" id="GO:0005524">
    <property type="term" value="F:ATP binding"/>
    <property type="evidence" value="ECO:0007669"/>
    <property type="project" value="UniProtKB-UniRule"/>
</dbReference>
<evidence type="ECO:0000256" key="4">
    <source>
        <dbReference type="ARBA" id="ARBA00022884"/>
    </source>
</evidence>
<dbReference type="GO" id="GO:0003724">
    <property type="term" value="F:RNA helicase activity"/>
    <property type="evidence" value="ECO:0007669"/>
    <property type="project" value="UniProtKB-EC"/>
</dbReference>
<keyword evidence="1 5" id="KW-0547">Nucleotide-binding</keyword>
<keyword evidence="3 5" id="KW-0067">ATP-binding</keyword>
<feature type="compositionally biased region" description="Basic and acidic residues" evidence="6">
    <location>
        <begin position="327"/>
        <end position="360"/>
    </location>
</feature>
<reference evidence="9 10" key="1">
    <citation type="submission" date="2019-10" db="EMBL/GenBank/DDBJ databases">
        <authorList>
            <person name="Palmer J.M."/>
        </authorList>
    </citation>
    <scope>NUCLEOTIDE SEQUENCE [LARGE SCALE GENOMIC DNA]</scope>
    <source>
        <strain evidence="9 10">TWF696</strain>
    </source>
</reference>
<feature type="region of interest" description="Disordered" evidence="6">
    <location>
        <begin position="510"/>
        <end position="548"/>
    </location>
</feature>
<evidence type="ECO:0000259" key="8">
    <source>
        <dbReference type="PROSITE" id="PS51194"/>
    </source>
</evidence>
<evidence type="ECO:0000256" key="3">
    <source>
        <dbReference type="ARBA" id="ARBA00022840"/>
    </source>
</evidence>
<evidence type="ECO:0000256" key="1">
    <source>
        <dbReference type="ARBA" id="ARBA00022741"/>
    </source>
</evidence>
<evidence type="ECO:0000313" key="10">
    <source>
        <dbReference type="Proteomes" id="UP001375240"/>
    </source>
</evidence>
<dbReference type="PROSITE" id="PS51192">
    <property type="entry name" value="HELICASE_ATP_BIND_1"/>
    <property type="match status" value="1"/>
</dbReference>
<dbReference type="InterPro" id="IPR027417">
    <property type="entry name" value="P-loop_NTPase"/>
</dbReference>
<evidence type="ECO:0000256" key="2">
    <source>
        <dbReference type="ARBA" id="ARBA00022801"/>
    </source>
</evidence>
<feature type="region of interest" description="Disordered" evidence="6">
    <location>
        <begin position="179"/>
        <end position="309"/>
    </location>
</feature>
<evidence type="ECO:0000259" key="7">
    <source>
        <dbReference type="PROSITE" id="PS51192"/>
    </source>
</evidence>
<evidence type="ECO:0000256" key="5">
    <source>
        <dbReference type="RuleBase" id="RU365068"/>
    </source>
</evidence>
<dbReference type="Proteomes" id="UP001375240">
    <property type="component" value="Unassembled WGS sequence"/>
</dbReference>
<name>A0AAV9UK66_9PEZI</name>
<comment type="caution">
    <text evidence="9">The sequence shown here is derived from an EMBL/GenBank/DDBJ whole genome shotgun (WGS) entry which is preliminary data.</text>
</comment>
<comment type="similarity">
    <text evidence="5">Belongs to the DEAD box helicase family.</text>
</comment>
<organism evidence="9 10">
    <name type="scientific">Orbilia brochopaga</name>
    <dbReference type="NCBI Taxonomy" id="3140254"/>
    <lineage>
        <taxon>Eukaryota</taxon>
        <taxon>Fungi</taxon>
        <taxon>Dikarya</taxon>
        <taxon>Ascomycota</taxon>
        <taxon>Pezizomycotina</taxon>
        <taxon>Orbiliomycetes</taxon>
        <taxon>Orbiliales</taxon>
        <taxon>Orbiliaceae</taxon>
        <taxon>Orbilia</taxon>
    </lineage>
</organism>
<dbReference type="GO" id="GO:0003723">
    <property type="term" value="F:RNA binding"/>
    <property type="evidence" value="ECO:0007669"/>
    <property type="project" value="UniProtKB-UniRule"/>
</dbReference>
<feature type="compositionally biased region" description="Low complexity" evidence="6">
    <location>
        <begin position="220"/>
        <end position="231"/>
    </location>
</feature>
<proteinExistence type="inferred from homology"/>
<sequence length="954" mass="107462">MHPTSFCSPSAHTASHIGRHRLQLTAYPPRPAASIGCTHRTTLRMRGPAAFAHRCRPSNNVPHASRLFSIRTLASLHRPTTTVARTVCYPCLAKLRLLSSRKTNVVASYNAAASFHASAAACGGGTRTERKSASHFRRAVESHQGLREMVQKPSRMILSDTDRVARGCARERSKGDSWEVLGVETGGGMNRREFKPRSDDKRQYSRETLRRQQELRESTSRPSPSRFSQRPVTDLQAERRAAAARLEEQAAAAAAQDRDFSNRNRRDRDRGDRDRGDRDRGDREWPQRSDRQAQLRIPSLRDNGPIDPVRAERRRLAEELDAAGTGRLERYPSHVRERLDKDTDLHRREKTIRQTRERLDGPGTSVSVSERRAIARMERKNDGDRREHRGSKYDSDARSSEGLRRYRDQNLDPIRAERRALAEKLDSEASERSSFTRPPVRRFAQMKQIATLDHVSSRTREITHAAEQRFSSFESFDLLPQTVEALYKDGLKGLDDIEPTPVQSLVIPQLLERNPNPRSRPVSQPTSRDKRKNAASAPATSLDTDDDTPFSDTFQTYLVAAETGSGKTLAYVLPLMDTLKRRELARVEEEEAEKFNARNRSPNDLNLSNRYMYDIDSPPVNHGPTISQPYAVILVPTSELVLQVGNLIKKLSYCIKLRSEMISRDFTGAVIRNRLFGRTSPLDIVVGTPFMIDRITEANPEMLHRTSHIIIDEADSLFDRSFSPLTSAIIPRAVNLEKLVLCSATIPKSLDAYVSRKFPNARRLVTANLHAIPRRVQMQVVNVEGDPYRGNKMLACAALLDDIAKDATEPGFRKRVVVFVNERDTTAPLTTFLADKGFDAVEINRDSDSRRVLESFTGDKEATDDDASASAAVRRGSVQVLVTTDLASRGVDTKNVRNVVLYDVPYTSIDFIHRLGRTGRMGRRGRAWVLVDKGSNEAYVKEVKKTMHLGQALI</sequence>
<comment type="catalytic activity">
    <reaction evidence="5">
        <text>ATP + H2O = ADP + phosphate + H(+)</text>
        <dbReference type="Rhea" id="RHEA:13065"/>
        <dbReference type="ChEBI" id="CHEBI:15377"/>
        <dbReference type="ChEBI" id="CHEBI:15378"/>
        <dbReference type="ChEBI" id="CHEBI:30616"/>
        <dbReference type="ChEBI" id="CHEBI:43474"/>
        <dbReference type="ChEBI" id="CHEBI:456216"/>
        <dbReference type="EC" id="3.6.4.13"/>
    </reaction>
</comment>
<keyword evidence="5 9" id="KW-0347">Helicase</keyword>
<dbReference type="Pfam" id="PF00270">
    <property type="entry name" value="DEAD"/>
    <property type="match status" value="1"/>
</dbReference>
<feature type="domain" description="Helicase C-terminal" evidence="8">
    <location>
        <begin position="799"/>
        <end position="954"/>
    </location>
</feature>
<dbReference type="EC" id="3.6.4.13" evidence="5"/>
<feature type="compositionally biased region" description="Basic and acidic residues" evidence="6">
    <location>
        <begin position="256"/>
        <end position="293"/>
    </location>
</feature>
<evidence type="ECO:0000313" key="9">
    <source>
        <dbReference type="EMBL" id="KAK6341280.1"/>
    </source>
</evidence>
<dbReference type="PANTHER" id="PTHR24031">
    <property type="entry name" value="RNA HELICASE"/>
    <property type="match status" value="1"/>
</dbReference>
<protein>
    <recommendedName>
        <fullName evidence="5">ATP-dependent RNA helicase</fullName>
        <ecNumber evidence="5">3.6.4.13</ecNumber>
    </recommendedName>
</protein>
<dbReference type="SUPFAM" id="SSF52540">
    <property type="entry name" value="P-loop containing nucleoside triphosphate hydrolases"/>
    <property type="match status" value="1"/>
</dbReference>
<dbReference type="Gene3D" id="3.40.50.300">
    <property type="entry name" value="P-loop containing nucleotide triphosphate hydrolases"/>
    <property type="match status" value="2"/>
</dbReference>
<dbReference type="Pfam" id="PF00271">
    <property type="entry name" value="Helicase_C"/>
    <property type="match status" value="1"/>
</dbReference>
<feature type="compositionally biased region" description="Basic and acidic residues" evidence="6">
    <location>
        <begin position="369"/>
        <end position="411"/>
    </location>
</feature>
<dbReference type="AlphaFoldDB" id="A0AAV9UK66"/>
<keyword evidence="10" id="KW-1185">Reference proteome</keyword>
<keyword evidence="4 5" id="KW-0694">RNA-binding</keyword>
<feature type="region of interest" description="Disordered" evidence="6">
    <location>
        <begin position="325"/>
        <end position="411"/>
    </location>
</feature>
<dbReference type="EMBL" id="JAVHNQ010000007">
    <property type="protein sequence ID" value="KAK6341280.1"/>
    <property type="molecule type" value="Genomic_DNA"/>
</dbReference>
<dbReference type="SMART" id="SM00487">
    <property type="entry name" value="DEXDc"/>
    <property type="match status" value="1"/>
</dbReference>
<comment type="domain">
    <text evidence="5">The Q motif is unique to and characteristic of the DEAD box family of RNA helicases and controls ATP binding and hydrolysis.</text>
</comment>
<feature type="domain" description="Helicase ATP-binding" evidence="7">
    <location>
        <begin position="548"/>
        <end position="764"/>
    </location>
</feature>
<feature type="compositionally biased region" description="Basic and acidic residues" evidence="6">
    <location>
        <begin position="190"/>
        <end position="219"/>
    </location>
</feature>
<feature type="compositionally biased region" description="Basic and acidic residues" evidence="6">
    <location>
        <begin position="236"/>
        <end position="248"/>
    </location>
</feature>
<dbReference type="PROSITE" id="PS51194">
    <property type="entry name" value="HELICASE_CTER"/>
    <property type="match status" value="1"/>
</dbReference>
<dbReference type="InterPro" id="IPR014001">
    <property type="entry name" value="Helicase_ATP-bd"/>
</dbReference>
<accession>A0AAV9UK66</accession>
<gene>
    <name evidence="9" type="primary">MRH4</name>
    <name evidence="9" type="ORF">TWF696_008362</name>
</gene>